<feature type="transmembrane region" description="Helical" evidence="7">
    <location>
        <begin position="119"/>
        <end position="141"/>
    </location>
</feature>
<dbReference type="InterPro" id="IPR036259">
    <property type="entry name" value="MFS_trans_sf"/>
</dbReference>
<keyword evidence="4 7" id="KW-0812">Transmembrane</keyword>
<evidence type="ECO:0000256" key="7">
    <source>
        <dbReference type="RuleBase" id="RU361113"/>
    </source>
</evidence>
<proteinExistence type="inferred from homology"/>
<comment type="subcellular location">
    <subcellularLocation>
        <location evidence="1">Endomembrane system</location>
        <topology evidence="1">Multi-pass membrane protein</topology>
    </subcellularLocation>
    <subcellularLocation>
        <location evidence="7">Lysosome membrane</location>
        <topology evidence="7">Multi-pass membrane protein</topology>
    </subcellularLocation>
</comment>
<evidence type="ECO:0000256" key="5">
    <source>
        <dbReference type="ARBA" id="ARBA00022989"/>
    </source>
</evidence>
<dbReference type="GO" id="GO:0005765">
    <property type="term" value="C:lysosomal membrane"/>
    <property type="evidence" value="ECO:0007669"/>
    <property type="project" value="UniProtKB-SubCell"/>
</dbReference>
<organism evidence="9 10">
    <name type="scientific">Panagrellus redivivus</name>
    <name type="common">Microworm</name>
    <dbReference type="NCBI Taxonomy" id="6233"/>
    <lineage>
        <taxon>Eukaryota</taxon>
        <taxon>Metazoa</taxon>
        <taxon>Ecdysozoa</taxon>
        <taxon>Nematoda</taxon>
        <taxon>Chromadorea</taxon>
        <taxon>Rhabditida</taxon>
        <taxon>Tylenchina</taxon>
        <taxon>Panagrolaimomorpha</taxon>
        <taxon>Panagrolaimoidea</taxon>
        <taxon>Panagrolaimidae</taxon>
        <taxon>Panagrellus</taxon>
    </lineage>
</organism>
<feature type="transmembrane region" description="Helical" evidence="7">
    <location>
        <begin position="410"/>
        <end position="434"/>
    </location>
</feature>
<keyword evidence="7" id="KW-0458">Lysosome</keyword>
<dbReference type="Proteomes" id="UP000492821">
    <property type="component" value="Unassembled WGS sequence"/>
</dbReference>
<keyword evidence="9" id="KW-1185">Reference proteome</keyword>
<feature type="transmembrane region" description="Helical" evidence="7">
    <location>
        <begin position="12"/>
        <end position="33"/>
    </location>
</feature>
<accession>A0A7E4UQF1</accession>
<dbReference type="PANTHER" id="PTHR10981:SF0">
    <property type="entry name" value="BATTENIN"/>
    <property type="match status" value="1"/>
</dbReference>
<comment type="similarity">
    <text evidence="2 7">Belongs to the battenin family.</text>
</comment>
<dbReference type="GO" id="GO:0012505">
    <property type="term" value="C:endomembrane system"/>
    <property type="evidence" value="ECO:0007669"/>
    <property type="project" value="UniProtKB-SubCell"/>
</dbReference>
<keyword evidence="6 7" id="KW-0472">Membrane</keyword>
<protein>
    <recommendedName>
        <fullName evidence="7">Battenin</fullName>
    </recommendedName>
</protein>
<evidence type="ECO:0000256" key="6">
    <source>
        <dbReference type="ARBA" id="ARBA00023136"/>
    </source>
</evidence>
<feature type="compositionally biased region" description="Acidic residues" evidence="8">
    <location>
        <begin position="232"/>
        <end position="242"/>
    </location>
</feature>
<feature type="transmembrane region" description="Helical" evidence="7">
    <location>
        <begin position="95"/>
        <end position="113"/>
    </location>
</feature>
<dbReference type="InterPro" id="IPR003492">
    <property type="entry name" value="Battenin_disease_Cln3"/>
</dbReference>
<feature type="transmembrane region" description="Helical" evidence="7">
    <location>
        <begin position="183"/>
        <end position="203"/>
    </location>
</feature>
<keyword evidence="5 7" id="KW-1133">Transmembrane helix</keyword>
<dbReference type="AlphaFoldDB" id="A0A7E4UQF1"/>
<evidence type="ECO:0000313" key="9">
    <source>
        <dbReference type="Proteomes" id="UP000492821"/>
    </source>
</evidence>
<dbReference type="PIRSF" id="PIRSF015974">
    <property type="entry name" value="CLN3_BTN1"/>
    <property type="match status" value="1"/>
</dbReference>
<evidence type="ECO:0000313" key="10">
    <source>
        <dbReference type="WBParaSite" id="Pan_g11214.t1"/>
    </source>
</evidence>
<feature type="transmembrane region" description="Helical" evidence="7">
    <location>
        <begin position="367"/>
        <end position="390"/>
    </location>
</feature>
<dbReference type="GO" id="GO:0051453">
    <property type="term" value="P:regulation of intracellular pH"/>
    <property type="evidence" value="ECO:0007669"/>
    <property type="project" value="TreeGrafter"/>
</dbReference>
<name>A0A7E4UQF1_PANRE</name>
<dbReference type="WBParaSite" id="Pan_g11214.t1">
    <property type="protein sequence ID" value="Pan_g11214.t1"/>
    <property type="gene ID" value="Pan_g11214"/>
</dbReference>
<evidence type="ECO:0000256" key="2">
    <source>
        <dbReference type="ARBA" id="ARBA00007467"/>
    </source>
</evidence>
<evidence type="ECO:0000256" key="1">
    <source>
        <dbReference type="ARBA" id="ARBA00004127"/>
    </source>
</evidence>
<feature type="transmembrane region" description="Helical" evidence="7">
    <location>
        <begin position="64"/>
        <end position="83"/>
    </location>
</feature>
<reference evidence="10" key="2">
    <citation type="submission" date="2020-10" db="UniProtKB">
        <authorList>
            <consortium name="WormBaseParasite"/>
        </authorList>
    </citation>
    <scope>IDENTIFICATION</scope>
</reference>
<feature type="transmembrane region" description="Helical" evidence="7">
    <location>
        <begin position="153"/>
        <end position="171"/>
    </location>
</feature>
<evidence type="ECO:0000256" key="3">
    <source>
        <dbReference type="ARBA" id="ARBA00022448"/>
    </source>
</evidence>
<evidence type="ECO:0000256" key="4">
    <source>
        <dbReference type="ARBA" id="ARBA00022692"/>
    </source>
</evidence>
<dbReference type="SUPFAM" id="SSF103473">
    <property type="entry name" value="MFS general substrate transporter"/>
    <property type="match status" value="1"/>
</dbReference>
<dbReference type="PANTHER" id="PTHR10981">
    <property type="entry name" value="BATTENIN"/>
    <property type="match status" value="1"/>
</dbReference>
<dbReference type="PRINTS" id="PR01315">
    <property type="entry name" value="BATTENIN"/>
</dbReference>
<evidence type="ECO:0000256" key="8">
    <source>
        <dbReference type="SAM" id="MobiDB-lite"/>
    </source>
</evidence>
<reference evidence="9" key="1">
    <citation type="journal article" date="2013" name="Genetics">
        <title>The draft genome and transcriptome of Panagrellus redivivus are shaped by the harsh demands of a free-living lifestyle.</title>
        <authorList>
            <person name="Srinivasan J."/>
            <person name="Dillman A.R."/>
            <person name="Macchietto M.G."/>
            <person name="Heikkinen L."/>
            <person name="Lakso M."/>
            <person name="Fracchia K.M."/>
            <person name="Antoshechkin I."/>
            <person name="Mortazavi A."/>
            <person name="Wong G."/>
            <person name="Sternberg P.W."/>
        </authorList>
    </citation>
    <scope>NUCLEOTIDE SEQUENCE [LARGE SCALE GENOMIC DNA]</scope>
    <source>
        <strain evidence="9">MT8872</strain>
    </source>
</reference>
<feature type="region of interest" description="Disordered" evidence="8">
    <location>
        <begin position="226"/>
        <end position="257"/>
    </location>
</feature>
<sequence length="438" mass="47535">MPTATGELTRNLIAFWLLGLCNNFAYVIMLSAAKDILEKDDHGKVLNGTDECVPDISAIPCSPISTGSILLADILPTLFVKLVAPFTLQGIPHSVRHVVVVLLQALSFIIVATSNSVSMGIVGVVFASFGSGLGEVTYLTLATYFHSDVVSSYASGTGGAGLFGAFTYAILTDRKFIGLTPKSALLSMLIVPVIFALSFGNILQSPPTVRTWRAILRRPVRVRSASGSLHDSDDELADDNEADSAPLLDPASTPPRRPSIAPVLSFRSRLLLIKPLLKYVLPLTTVYFAEYFINQGLIELVTFDCAHGWGLSPSSQYRWYQVLYQLGVFVSRSSSKLFPLHSRVLPILAALQLLNAALFFRDASTRFIPHIAIVFGLIVYEGLLGGAAYVNTFRAVHKSISEGAREFSMSFVLISDSIGIVIAGMIAIPVHNYICHRR</sequence>
<dbReference type="InterPro" id="IPR018460">
    <property type="entry name" value="Battenin_disease_Cln3_subgr"/>
</dbReference>
<keyword evidence="3" id="KW-0813">Transport</keyword>
<dbReference type="GO" id="GO:0007040">
    <property type="term" value="P:lysosome organization"/>
    <property type="evidence" value="ECO:0007669"/>
    <property type="project" value="TreeGrafter"/>
</dbReference>
<dbReference type="Pfam" id="PF02487">
    <property type="entry name" value="CLN3"/>
    <property type="match status" value="1"/>
</dbReference>